<feature type="transmembrane region" description="Helical" evidence="5">
    <location>
        <begin position="366"/>
        <end position="387"/>
    </location>
</feature>
<dbReference type="NCBIfam" id="TIGR01770">
    <property type="entry name" value="NDH_I_N"/>
    <property type="match status" value="1"/>
</dbReference>
<proteinExistence type="inferred from homology"/>
<organism evidence="8 9">
    <name type="scientific">Streptomyces albidoflavus</name>
    <dbReference type="NCBI Taxonomy" id="1886"/>
    <lineage>
        <taxon>Bacteria</taxon>
        <taxon>Bacillati</taxon>
        <taxon>Actinomycetota</taxon>
        <taxon>Actinomycetes</taxon>
        <taxon>Kitasatosporales</taxon>
        <taxon>Streptomycetaceae</taxon>
        <taxon>Streptomyces</taxon>
        <taxon>Streptomyces albidoflavus group</taxon>
    </lineage>
</organism>
<keyword evidence="5" id="KW-0874">Quinone</keyword>
<keyword evidence="5" id="KW-0520">NAD</keyword>
<keyword evidence="5" id="KW-1003">Cell membrane</keyword>
<dbReference type="GO" id="GO:0008137">
    <property type="term" value="F:NADH dehydrogenase (ubiquinone) activity"/>
    <property type="evidence" value="ECO:0007669"/>
    <property type="project" value="InterPro"/>
</dbReference>
<feature type="transmembrane region" description="Helical" evidence="5">
    <location>
        <begin position="28"/>
        <end position="50"/>
    </location>
</feature>
<evidence type="ECO:0000256" key="2">
    <source>
        <dbReference type="ARBA" id="ARBA00022692"/>
    </source>
</evidence>
<dbReference type="GO" id="GO:0050136">
    <property type="term" value="F:NADH dehydrogenase (quinone) (non-electrogenic) activity"/>
    <property type="evidence" value="ECO:0007669"/>
    <property type="project" value="UniProtKB-UniRule"/>
</dbReference>
<feature type="transmembrane region" description="Helical" evidence="5">
    <location>
        <begin position="307"/>
        <end position="328"/>
    </location>
</feature>
<keyword evidence="5" id="KW-1278">Translocase</keyword>
<dbReference type="EC" id="7.1.1.-" evidence="5"/>
<keyword evidence="4 5" id="KW-0472">Membrane</keyword>
<reference evidence="8" key="1">
    <citation type="submission" date="2022-09" db="EMBL/GenBank/DDBJ databases">
        <title>Whole genome shotgun sequence of Streptomyces albidoflavus NBRC 12854.</title>
        <authorList>
            <person name="Komaki H."/>
            <person name="Tamura T."/>
        </authorList>
    </citation>
    <scope>NUCLEOTIDE SEQUENCE</scope>
    <source>
        <strain evidence="8">NBRC 12854</strain>
    </source>
</reference>
<feature type="transmembrane region" description="Helical" evidence="5">
    <location>
        <begin position="215"/>
        <end position="236"/>
    </location>
</feature>
<comment type="subunit">
    <text evidence="5">NDH-1 is composed of 14 different subunits. Subunits NuoA, H, J, K, L, M, N constitute the membrane sector of the complex.</text>
</comment>
<dbReference type="GO" id="GO:0005886">
    <property type="term" value="C:plasma membrane"/>
    <property type="evidence" value="ECO:0007669"/>
    <property type="project" value="UniProtKB-SubCell"/>
</dbReference>
<dbReference type="GO" id="GO:0012505">
    <property type="term" value="C:endomembrane system"/>
    <property type="evidence" value="ECO:0007669"/>
    <property type="project" value="UniProtKB-SubCell"/>
</dbReference>
<dbReference type="EMBL" id="BNDZ01000005">
    <property type="protein sequence ID" value="GHI47815.1"/>
    <property type="molecule type" value="Genomic_DNA"/>
</dbReference>
<feature type="transmembrane region" description="Helical" evidence="5">
    <location>
        <begin position="103"/>
        <end position="121"/>
    </location>
</feature>
<sequence>MNANAVHTLWTSAAADPISKIPSPTIEYAQLAPVMIVIGAAVIGIVVEAFAPRRARYHIQLWLTVVALGAAFASVVALAVGGYATTKQTSVAMGALAVDGPALFLQGVILLSGVLAAFTFAERRLDRAHGKRVDSFVAQAGAVPGSEAEQAAVKAGFATTEVFPLMLFAVGGMIVFPAANDLLTLFIALEVFSLPLYLMCALARRRRLMSQESAVKYFLLGAFSSAFLLFGVALLYGYSGSVSYAVIADVVDGTLISNDPVLAQTMGNDALLLIGMALVLMGLLFKVGAVPFHMWTPDVYQGAPTPVTGFMAAATKVAAFGALLRLLYVVLPGMRWDWRPVMWGVAIATMVVGAIVAVTQTDVKRLLAYSSVAHAGFILAGVIAATPAGVSSVLFYLAAYSFVTIGAFAVVTLVRDAGGEATHLSKWAGLGRRSPLVAAVFAVFLLAFAGIPLTSGFSGKFAVFSAAAEGGAGALVIIGVLSSAVAAFFYVRVIVLMFFSEPRADGPTVTVPSPLTMSVIGVGVVVTVVLGVAPQYFLDLAGQASVFVR</sequence>
<evidence type="ECO:0000256" key="3">
    <source>
        <dbReference type="ARBA" id="ARBA00022989"/>
    </source>
</evidence>
<dbReference type="PANTHER" id="PTHR22773">
    <property type="entry name" value="NADH DEHYDROGENASE"/>
    <property type="match status" value="1"/>
</dbReference>
<dbReference type="HAMAP" id="MF_00445">
    <property type="entry name" value="NDH1_NuoN_1"/>
    <property type="match status" value="1"/>
</dbReference>
<comment type="catalytic activity">
    <reaction evidence="5">
        <text>a quinone + NADH + 5 H(+)(in) = a quinol + NAD(+) + 4 H(+)(out)</text>
        <dbReference type="Rhea" id="RHEA:57888"/>
        <dbReference type="ChEBI" id="CHEBI:15378"/>
        <dbReference type="ChEBI" id="CHEBI:24646"/>
        <dbReference type="ChEBI" id="CHEBI:57540"/>
        <dbReference type="ChEBI" id="CHEBI:57945"/>
        <dbReference type="ChEBI" id="CHEBI:132124"/>
    </reaction>
</comment>
<feature type="transmembrane region" description="Helical" evidence="5">
    <location>
        <begin position="270"/>
        <end position="295"/>
    </location>
</feature>
<comment type="function">
    <text evidence="5">NDH-1 shuttles electrons from NADH, via FMN and iron-sulfur (Fe-S) centers, to quinones in the respiratory chain. The immediate electron acceptor for the enzyme in this species is believed to be a menaquinone. Couples the redox reaction to proton translocation (for every two electrons transferred, four hydrogen ions are translocated across the cytoplasmic membrane), and thus conserves the redox energy in a proton gradient.</text>
</comment>
<feature type="transmembrane region" description="Helical" evidence="5">
    <location>
        <begin position="185"/>
        <end position="203"/>
    </location>
</feature>
<gene>
    <name evidence="8" type="primary">nuoN_1</name>
    <name evidence="5" type="synonym">nuoN</name>
    <name evidence="8" type="ORF">ScoT_39890</name>
</gene>
<dbReference type="RefSeq" id="WP_003948724.1">
    <property type="nucleotide sequence ID" value="NC_020990.1"/>
</dbReference>
<protein>
    <recommendedName>
        <fullName evidence="5">NADH-quinone oxidoreductase subunit N</fullName>
        <ecNumber evidence="5">7.1.1.-</ecNumber>
    </recommendedName>
    <alternativeName>
        <fullName evidence="5">NADH dehydrogenase I subunit N</fullName>
    </alternativeName>
    <alternativeName>
        <fullName evidence="5">NDH-1 subunit N</fullName>
    </alternativeName>
</protein>
<accession>D6B682</accession>
<dbReference type="Pfam" id="PF00361">
    <property type="entry name" value="Proton_antipo_M"/>
    <property type="match status" value="1"/>
</dbReference>
<evidence type="ECO:0000256" key="4">
    <source>
        <dbReference type="ARBA" id="ARBA00023136"/>
    </source>
</evidence>
<feature type="transmembrane region" description="Helical" evidence="5">
    <location>
        <begin position="435"/>
        <end position="454"/>
    </location>
</feature>
<feature type="transmembrane region" description="Helical" evidence="5">
    <location>
        <begin position="474"/>
        <end position="499"/>
    </location>
</feature>
<evidence type="ECO:0000256" key="1">
    <source>
        <dbReference type="ARBA" id="ARBA00004127"/>
    </source>
</evidence>
<keyword evidence="5" id="KW-0813">Transport</keyword>
<dbReference type="KEGG" id="salb:XNR_3643"/>
<feature type="transmembrane region" description="Helical" evidence="5">
    <location>
        <begin position="340"/>
        <end position="359"/>
    </location>
</feature>
<dbReference type="Proteomes" id="UP001051844">
    <property type="component" value="Unassembled WGS sequence"/>
</dbReference>
<dbReference type="InterPro" id="IPR010096">
    <property type="entry name" value="NADH-Q_OxRdtase_suN/2"/>
</dbReference>
<evidence type="ECO:0000313" key="8">
    <source>
        <dbReference type="EMBL" id="GHI47815.1"/>
    </source>
</evidence>
<feature type="transmembrane region" description="Helical" evidence="5">
    <location>
        <begin position="162"/>
        <end position="179"/>
    </location>
</feature>
<feature type="transmembrane region" description="Helical" evidence="5">
    <location>
        <begin position="393"/>
        <end position="414"/>
    </location>
</feature>
<evidence type="ECO:0000256" key="6">
    <source>
        <dbReference type="RuleBase" id="RU000320"/>
    </source>
</evidence>
<dbReference type="GO" id="GO:0048038">
    <property type="term" value="F:quinone binding"/>
    <property type="evidence" value="ECO:0007669"/>
    <property type="project" value="UniProtKB-KW"/>
</dbReference>
<evidence type="ECO:0000256" key="5">
    <source>
        <dbReference type="HAMAP-Rule" id="MF_00445"/>
    </source>
</evidence>
<evidence type="ECO:0000313" key="9">
    <source>
        <dbReference type="Proteomes" id="UP001051844"/>
    </source>
</evidence>
<keyword evidence="2 5" id="KW-0812">Transmembrane</keyword>
<keyword evidence="3 5" id="KW-1133">Transmembrane helix</keyword>
<dbReference type="NCBIfam" id="NF004441">
    <property type="entry name" value="PRK05777.1-4"/>
    <property type="match status" value="1"/>
</dbReference>
<dbReference type="GO" id="GO:0042773">
    <property type="term" value="P:ATP synthesis coupled electron transport"/>
    <property type="evidence" value="ECO:0007669"/>
    <property type="project" value="InterPro"/>
</dbReference>
<comment type="subcellular location">
    <subcellularLocation>
        <location evidence="5">Cell membrane</location>
        <topology evidence="5">Multi-pass membrane protein</topology>
    </subcellularLocation>
    <subcellularLocation>
        <location evidence="1">Endomembrane system</location>
        <topology evidence="1">Multi-pass membrane protein</topology>
    </subcellularLocation>
    <subcellularLocation>
        <location evidence="6">Membrane</location>
        <topology evidence="6">Multi-pass membrane protein</topology>
    </subcellularLocation>
</comment>
<dbReference type="eggNOG" id="COG1007">
    <property type="taxonomic scope" value="Bacteria"/>
</dbReference>
<dbReference type="AlphaFoldDB" id="D6B682"/>
<feature type="transmembrane region" description="Helical" evidence="5">
    <location>
        <begin position="511"/>
        <end position="533"/>
    </location>
</feature>
<dbReference type="InterPro" id="IPR001750">
    <property type="entry name" value="ND/Mrp_TM"/>
</dbReference>
<feature type="transmembrane region" description="Helical" evidence="5">
    <location>
        <begin position="62"/>
        <end position="83"/>
    </location>
</feature>
<feature type="domain" description="NADH:quinone oxidoreductase/Mrp antiporter transmembrane" evidence="7">
    <location>
        <begin position="179"/>
        <end position="484"/>
    </location>
</feature>
<comment type="similarity">
    <text evidence="5">Belongs to the complex I subunit 2 family.</text>
</comment>
<evidence type="ECO:0000259" key="7">
    <source>
        <dbReference type="Pfam" id="PF00361"/>
    </source>
</evidence>
<comment type="caution">
    <text evidence="8">The sequence shown here is derived from an EMBL/GenBank/DDBJ whole genome shotgun (WGS) entry which is preliminary data.</text>
</comment>
<name>D6B682_9ACTN</name>